<reference evidence="1" key="1">
    <citation type="submission" date="2020-10" db="EMBL/GenBank/DDBJ databases">
        <authorList>
            <person name="Gilroy R."/>
        </authorList>
    </citation>
    <scope>NUCLEOTIDE SEQUENCE</scope>
    <source>
        <strain evidence="1">7293</strain>
    </source>
</reference>
<dbReference type="EMBL" id="JADIMT010000053">
    <property type="protein sequence ID" value="MBO8436154.1"/>
    <property type="molecule type" value="Genomic_DNA"/>
</dbReference>
<reference evidence="1" key="2">
    <citation type="journal article" date="2021" name="PeerJ">
        <title>Extensive microbial diversity within the chicken gut microbiome revealed by metagenomics and culture.</title>
        <authorList>
            <person name="Gilroy R."/>
            <person name="Ravi A."/>
            <person name="Getino M."/>
            <person name="Pursley I."/>
            <person name="Horton D.L."/>
            <person name="Alikhan N.F."/>
            <person name="Baker D."/>
            <person name="Gharbi K."/>
            <person name="Hall N."/>
            <person name="Watson M."/>
            <person name="Adriaenssens E.M."/>
            <person name="Foster-Nyarko E."/>
            <person name="Jarju S."/>
            <person name="Secka A."/>
            <person name="Antonio M."/>
            <person name="Oren A."/>
            <person name="Chaudhuri R.R."/>
            <person name="La Ragione R."/>
            <person name="Hildebrand F."/>
            <person name="Pallen M.J."/>
        </authorList>
    </citation>
    <scope>NUCLEOTIDE SEQUENCE</scope>
    <source>
        <strain evidence="1">7293</strain>
    </source>
</reference>
<dbReference type="Proteomes" id="UP000823615">
    <property type="component" value="Unassembled WGS sequence"/>
</dbReference>
<proteinExistence type="predicted"/>
<name>A0A9D9E2Z8_9SPIO</name>
<gene>
    <name evidence="1" type="ORF">IAA97_04170</name>
</gene>
<accession>A0A9D9E2Z8</accession>
<protein>
    <submittedName>
        <fullName evidence="1">Uncharacterized protein</fullName>
    </submittedName>
</protein>
<sequence length="158" mass="18377">MDTDSKDTIEFLKEREAKLGHPLRFRTYSTWFAKLGGEKREWGVFLYSDGITMVYEDFDREPTFLGIPIKRKNKEEYIKLEASFPVKDIKDISLVPRTAAEASFKMAKDLSKSAGSFSKLLRRTVSKITLEDGTIYFMELMDHKGFIKLIKEFQKEAK</sequence>
<organism evidence="1 2">
    <name type="scientific">Candidatus Ornithospirochaeta stercoripullorum</name>
    <dbReference type="NCBI Taxonomy" id="2840899"/>
    <lineage>
        <taxon>Bacteria</taxon>
        <taxon>Pseudomonadati</taxon>
        <taxon>Spirochaetota</taxon>
        <taxon>Spirochaetia</taxon>
        <taxon>Spirochaetales</taxon>
        <taxon>Spirochaetaceae</taxon>
        <taxon>Spirochaetaceae incertae sedis</taxon>
        <taxon>Candidatus Ornithospirochaeta</taxon>
    </lineage>
</organism>
<comment type="caution">
    <text evidence="1">The sequence shown here is derived from an EMBL/GenBank/DDBJ whole genome shotgun (WGS) entry which is preliminary data.</text>
</comment>
<evidence type="ECO:0000313" key="1">
    <source>
        <dbReference type="EMBL" id="MBO8436154.1"/>
    </source>
</evidence>
<evidence type="ECO:0000313" key="2">
    <source>
        <dbReference type="Proteomes" id="UP000823615"/>
    </source>
</evidence>
<dbReference type="AlphaFoldDB" id="A0A9D9E2Z8"/>